<keyword evidence="2" id="KW-0479">Metal-binding</keyword>
<protein>
    <recommendedName>
        <fullName evidence="6">HAT C-terminal dimerisation domain-containing protein</fullName>
    </recommendedName>
</protein>
<accession>A0A0D0A233</accession>
<keyword evidence="3" id="KW-0863">Zinc-finger</keyword>
<keyword evidence="5" id="KW-0539">Nucleus</keyword>
<dbReference type="Proteomes" id="UP000054485">
    <property type="component" value="Unassembled WGS sequence"/>
</dbReference>
<organism evidence="7 8">
    <name type="scientific">Suillus luteus UH-Slu-Lm8-n1</name>
    <dbReference type="NCBI Taxonomy" id="930992"/>
    <lineage>
        <taxon>Eukaryota</taxon>
        <taxon>Fungi</taxon>
        <taxon>Dikarya</taxon>
        <taxon>Basidiomycota</taxon>
        <taxon>Agaricomycotina</taxon>
        <taxon>Agaricomycetes</taxon>
        <taxon>Agaricomycetidae</taxon>
        <taxon>Boletales</taxon>
        <taxon>Suillineae</taxon>
        <taxon>Suillaceae</taxon>
        <taxon>Suillus</taxon>
    </lineage>
</organism>
<dbReference type="HOGENOM" id="CLU_009123_6_1_1"/>
<dbReference type="PANTHER" id="PTHR46481">
    <property type="entry name" value="ZINC FINGER BED DOMAIN-CONTAINING PROTEIN 4"/>
    <property type="match status" value="1"/>
</dbReference>
<dbReference type="InterPro" id="IPR012337">
    <property type="entry name" value="RNaseH-like_sf"/>
</dbReference>
<dbReference type="PANTHER" id="PTHR46481:SF10">
    <property type="entry name" value="ZINC FINGER BED DOMAIN-CONTAINING PROTEIN 39"/>
    <property type="match status" value="1"/>
</dbReference>
<evidence type="ECO:0000259" key="6">
    <source>
        <dbReference type="Pfam" id="PF05699"/>
    </source>
</evidence>
<evidence type="ECO:0000256" key="5">
    <source>
        <dbReference type="ARBA" id="ARBA00023242"/>
    </source>
</evidence>
<comment type="subcellular location">
    <subcellularLocation>
        <location evidence="1">Nucleus</location>
    </subcellularLocation>
</comment>
<reference evidence="7 8" key="1">
    <citation type="submission" date="2014-04" db="EMBL/GenBank/DDBJ databases">
        <authorList>
            <consortium name="DOE Joint Genome Institute"/>
            <person name="Kuo A."/>
            <person name="Ruytinx J."/>
            <person name="Rineau F."/>
            <person name="Colpaert J."/>
            <person name="Kohler A."/>
            <person name="Nagy L.G."/>
            <person name="Floudas D."/>
            <person name="Copeland A."/>
            <person name="Barry K.W."/>
            <person name="Cichocki N."/>
            <person name="Veneault-Fourrey C."/>
            <person name="LaButti K."/>
            <person name="Lindquist E.A."/>
            <person name="Lipzen A."/>
            <person name="Lundell T."/>
            <person name="Morin E."/>
            <person name="Murat C."/>
            <person name="Sun H."/>
            <person name="Tunlid A."/>
            <person name="Henrissat B."/>
            <person name="Grigoriev I.V."/>
            <person name="Hibbett D.S."/>
            <person name="Martin F."/>
            <person name="Nordberg H.P."/>
            <person name="Cantor M.N."/>
            <person name="Hua S.X."/>
        </authorList>
    </citation>
    <scope>NUCLEOTIDE SEQUENCE [LARGE SCALE GENOMIC DNA]</scope>
    <source>
        <strain evidence="7 8">UH-Slu-Lm8-n1</strain>
    </source>
</reference>
<dbReference type="OrthoDB" id="2684990at2759"/>
<dbReference type="Pfam" id="PF05699">
    <property type="entry name" value="Dimer_Tnp_hAT"/>
    <property type="match status" value="1"/>
</dbReference>
<dbReference type="InterPro" id="IPR052035">
    <property type="entry name" value="ZnF_BED_domain_contain"/>
</dbReference>
<feature type="non-terminal residue" evidence="7">
    <location>
        <position position="181"/>
    </location>
</feature>
<evidence type="ECO:0000313" key="7">
    <source>
        <dbReference type="EMBL" id="KIK32229.1"/>
    </source>
</evidence>
<evidence type="ECO:0000256" key="3">
    <source>
        <dbReference type="ARBA" id="ARBA00022771"/>
    </source>
</evidence>
<evidence type="ECO:0000256" key="2">
    <source>
        <dbReference type="ARBA" id="ARBA00022723"/>
    </source>
</evidence>
<gene>
    <name evidence="7" type="ORF">CY34DRAFT_42614</name>
</gene>
<dbReference type="GO" id="GO:0005634">
    <property type="term" value="C:nucleus"/>
    <property type="evidence" value="ECO:0007669"/>
    <property type="project" value="UniProtKB-SubCell"/>
</dbReference>
<dbReference type="InParanoid" id="A0A0D0A233"/>
<feature type="non-terminal residue" evidence="7">
    <location>
        <position position="1"/>
    </location>
</feature>
<dbReference type="EMBL" id="KN836331">
    <property type="protein sequence ID" value="KIK32229.1"/>
    <property type="molecule type" value="Genomic_DNA"/>
</dbReference>
<sequence>VIDPAMRMSWMDNLWEEERVTEAKEFILKLMHSKRAENSDPAHSQPVVVPRPLPRTLGSRRYGLPMHAHTPHHHESGQTVDQEFAAYATATLSPHGTDILAFWNVSQSAFPTIYSIAMDYAPVQASAVPCERVFSSSSETHTKRRNRLSPVLMEALQMVKFFLKKERLNFTKGWAASLWDM</sequence>
<keyword evidence="8" id="KW-1185">Reference proteome</keyword>
<reference evidence="8" key="2">
    <citation type="submission" date="2015-01" db="EMBL/GenBank/DDBJ databases">
        <title>Evolutionary Origins and Diversification of the Mycorrhizal Mutualists.</title>
        <authorList>
            <consortium name="DOE Joint Genome Institute"/>
            <consortium name="Mycorrhizal Genomics Consortium"/>
            <person name="Kohler A."/>
            <person name="Kuo A."/>
            <person name="Nagy L.G."/>
            <person name="Floudas D."/>
            <person name="Copeland A."/>
            <person name="Barry K.W."/>
            <person name="Cichocki N."/>
            <person name="Veneault-Fourrey C."/>
            <person name="LaButti K."/>
            <person name="Lindquist E.A."/>
            <person name="Lipzen A."/>
            <person name="Lundell T."/>
            <person name="Morin E."/>
            <person name="Murat C."/>
            <person name="Riley R."/>
            <person name="Ohm R."/>
            <person name="Sun H."/>
            <person name="Tunlid A."/>
            <person name="Henrissat B."/>
            <person name="Grigoriev I.V."/>
            <person name="Hibbett D.S."/>
            <person name="Martin F."/>
        </authorList>
    </citation>
    <scope>NUCLEOTIDE SEQUENCE [LARGE SCALE GENOMIC DNA]</scope>
    <source>
        <strain evidence="8">UH-Slu-Lm8-n1</strain>
    </source>
</reference>
<keyword evidence="4" id="KW-0862">Zinc</keyword>
<feature type="domain" description="HAT C-terminal dimerisation" evidence="6">
    <location>
        <begin position="97"/>
        <end position="160"/>
    </location>
</feature>
<evidence type="ECO:0000256" key="1">
    <source>
        <dbReference type="ARBA" id="ARBA00004123"/>
    </source>
</evidence>
<dbReference type="AlphaFoldDB" id="A0A0D0A233"/>
<evidence type="ECO:0000313" key="8">
    <source>
        <dbReference type="Proteomes" id="UP000054485"/>
    </source>
</evidence>
<dbReference type="GO" id="GO:0046983">
    <property type="term" value="F:protein dimerization activity"/>
    <property type="evidence" value="ECO:0007669"/>
    <property type="project" value="InterPro"/>
</dbReference>
<proteinExistence type="predicted"/>
<dbReference type="SUPFAM" id="SSF53098">
    <property type="entry name" value="Ribonuclease H-like"/>
    <property type="match status" value="1"/>
</dbReference>
<name>A0A0D0A233_9AGAM</name>
<dbReference type="GO" id="GO:0008270">
    <property type="term" value="F:zinc ion binding"/>
    <property type="evidence" value="ECO:0007669"/>
    <property type="project" value="UniProtKB-KW"/>
</dbReference>
<evidence type="ECO:0000256" key="4">
    <source>
        <dbReference type="ARBA" id="ARBA00022833"/>
    </source>
</evidence>
<dbReference type="InterPro" id="IPR008906">
    <property type="entry name" value="HATC_C_dom"/>
</dbReference>